<gene>
    <name evidence="2" type="ORF">KP803_10800</name>
</gene>
<dbReference type="RefSeq" id="WP_248008851.1">
    <property type="nucleotide sequence ID" value="NZ_JAJHVV010000006.1"/>
</dbReference>
<keyword evidence="1" id="KW-0472">Membrane</keyword>
<keyword evidence="1" id="KW-1133">Transmembrane helix</keyword>
<dbReference type="AlphaFoldDB" id="A0A9X1XIQ6"/>
<comment type="caution">
    <text evidence="2">The sequence shown here is derived from an EMBL/GenBank/DDBJ whole genome shotgun (WGS) entry which is preliminary data.</text>
</comment>
<evidence type="ECO:0000313" key="3">
    <source>
        <dbReference type="Proteomes" id="UP001139559"/>
    </source>
</evidence>
<dbReference type="EMBL" id="JAJHVV010000006">
    <property type="protein sequence ID" value="MCK6263762.1"/>
    <property type="molecule type" value="Genomic_DNA"/>
</dbReference>
<feature type="transmembrane region" description="Helical" evidence="1">
    <location>
        <begin position="30"/>
        <end position="48"/>
    </location>
</feature>
<feature type="transmembrane region" description="Helical" evidence="1">
    <location>
        <begin position="117"/>
        <end position="135"/>
    </location>
</feature>
<feature type="transmembrane region" description="Helical" evidence="1">
    <location>
        <begin position="93"/>
        <end position="111"/>
    </location>
</feature>
<reference evidence="2" key="1">
    <citation type="submission" date="2021-11" db="EMBL/GenBank/DDBJ databases">
        <title>Vibrio ZSDE26 sp. nov. and Vibrio ZSDZ34 sp. nov., isolated from coastal seawater in Qingdao.</title>
        <authorList>
            <person name="Zhang P."/>
        </authorList>
    </citation>
    <scope>NUCLEOTIDE SEQUENCE</scope>
    <source>
        <strain evidence="2">ZSDE26</strain>
    </source>
</reference>
<sequence>MSVLHHRSIITHSLLIPLLLLLVKSNLTKPVVAGLCVGVSIHLAADLLSPMKGFALIYLPAPIKSSIGAWQSFVWMGLNAVVGLYLADRFTTFHRLIVPSAYVCASLWYAFYNEQNIFVLVPTVIIFLVCFRNLIIRSSKL</sequence>
<keyword evidence="3" id="KW-1185">Reference proteome</keyword>
<organism evidence="2 3">
    <name type="scientific">Vibrio amylolyticus</name>
    <dbReference type="NCBI Taxonomy" id="2847292"/>
    <lineage>
        <taxon>Bacteria</taxon>
        <taxon>Pseudomonadati</taxon>
        <taxon>Pseudomonadota</taxon>
        <taxon>Gammaproteobacteria</taxon>
        <taxon>Vibrionales</taxon>
        <taxon>Vibrionaceae</taxon>
        <taxon>Vibrio</taxon>
    </lineage>
</organism>
<evidence type="ECO:0000313" key="2">
    <source>
        <dbReference type="EMBL" id="MCK6263762.1"/>
    </source>
</evidence>
<dbReference type="Proteomes" id="UP001139559">
    <property type="component" value="Unassembled WGS sequence"/>
</dbReference>
<feature type="transmembrane region" description="Helical" evidence="1">
    <location>
        <begin position="68"/>
        <end position="86"/>
    </location>
</feature>
<name>A0A9X1XIQ6_9VIBR</name>
<keyword evidence="1" id="KW-0812">Transmembrane</keyword>
<protein>
    <submittedName>
        <fullName evidence="2">Uncharacterized protein</fullName>
    </submittedName>
</protein>
<accession>A0A9X1XIQ6</accession>
<feature type="transmembrane region" description="Helical" evidence="1">
    <location>
        <begin position="6"/>
        <end position="23"/>
    </location>
</feature>
<proteinExistence type="predicted"/>
<evidence type="ECO:0000256" key="1">
    <source>
        <dbReference type="SAM" id="Phobius"/>
    </source>
</evidence>